<evidence type="ECO:0000313" key="2">
    <source>
        <dbReference type="EMBL" id="PNR49901.1"/>
    </source>
</evidence>
<reference evidence="2 4" key="2">
    <citation type="journal article" date="2018" name="Plant J.">
        <title>The Physcomitrella patens chromosome-scale assembly reveals moss genome structure and evolution.</title>
        <authorList>
            <person name="Lang D."/>
            <person name="Ullrich K.K."/>
            <person name="Murat F."/>
            <person name="Fuchs J."/>
            <person name="Jenkins J."/>
            <person name="Haas F.B."/>
            <person name="Piednoel M."/>
            <person name="Gundlach H."/>
            <person name="Van Bel M."/>
            <person name="Meyberg R."/>
            <person name="Vives C."/>
            <person name="Morata J."/>
            <person name="Symeonidi A."/>
            <person name="Hiss M."/>
            <person name="Muchero W."/>
            <person name="Kamisugi Y."/>
            <person name="Saleh O."/>
            <person name="Blanc G."/>
            <person name="Decker E.L."/>
            <person name="van Gessel N."/>
            <person name="Grimwood J."/>
            <person name="Hayes R.D."/>
            <person name="Graham S.W."/>
            <person name="Gunter L.E."/>
            <person name="McDaniel S.F."/>
            <person name="Hoernstein S.N.W."/>
            <person name="Larsson A."/>
            <person name="Li F.W."/>
            <person name="Perroud P.F."/>
            <person name="Phillips J."/>
            <person name="Ranjan P."/>
            <person name="Rokshar D.S."/>
            <person name="Rothfels C.J."/>
            <person name="Schneider L."/>
            <person name="Shu S."/>
            <person name="Stevenson D.W."/>
            <person name="Thummler F."/>
            <person name="Tillich M."/>
            <person name="Villarreal Aguilar J.C."/>
            <person name="Widiez T."/>
            <person name="Wong G.K."/>
            <person name="Wymore A."/>
            <person name="Zhang Y."/>
            <person name="Zimmer A.D."/>
            <person name="Quatrano R.S."/>
            <person name="Mayer K.F.X."/>
            <person name="Goodstein D."/>
            <person name="Casacuberta J.M."/>
            <person name="Vandepoele K."/>
            <person name="Reski R."/>
            <person name="Cuming A.C."/>
            <person name="Tuskan G.A."/>
            <person name="Maumus F."/>
            <person name="Salse J."/>
            <person name="Schmutz J."/>
            <person name="Rensing S.A."/>
        </authorList>
    </citation>
    <scope>NUCLEOTIDE SEQUENCE [LARGE SCALE GENOMIC DNA]</scope>
    <source>
        <strain evidence="3 4">cv. Gransden 2004</strain>
    </source>
</reference>
<evidence type="ECO:0000313" key="3">
    <source>
        <dbReference type="EnsemblPlants" id="PAC:32963427.CDS.1"/>
    </source>
</evidence>
<dbReference type="GO" id="GO:0005854">
    <property type="term" value="C:nascent polypeptide-associated complex"/>
    <property type="evidence" value="ECO:0007669"/>
    <property type="project" value="InterPro"/>
</dbReference>
<evidence type="ECO:0000313" key="4">
    <source>
        <dbReference type="Proteomes" id="UP000006727"/>
    </source>
</evidence>
<gene>
    <name evidence="2" type="ORF">PHYPA_011798</name>
</gene>
<reference evidence="2 4" key="1">
    <citation type="journal article" date="2008" name="Science">
        <title>The Physcomitrella genome reveals evolutionary insights into the conquest of land by plants.</title>
        <authorList>
            <person name="Rensing S."/>
            <person name="Lang D."/>
            <person name="Zimmer A."/>
            <person name="Terry A."/>
            <person name="Salamov A."/>
            <person name="Shapiro H."/>
            <person name="Nishiyama T."/>
            <person name="Perroud P.-F."/>
            <person name="Lindquist E."/>
            <person name="Kamisugi Y."/>
            <person name="Tanahashi T."/>
            <person name="Sakakibara K."/>
            <person name="Fujita T."/>
            <person name="Oishi K."/>
            <person name="Shin-I T."/>
            <person name="Kuroki Y."/>
            <person name="Toyoda A."/>
            <person name="Suzuki Y."/>
            <person name="Hashimoto A."/>
            <person name="Yamaguchi K."/>
            <person name="Sugano A."/>
            <person name="Kohara Y."/>
            <person name="Fujiyama A."/>
            <person name="Anterola A."/>
            <person name="Aoki S."/>
            <person name="Ashton N."/>
            <person name="Barbazuk W.B."/>
            <person name="Barker E."/>
            <person name="Bennetzen J."/>
            <person name="Bezanilla M."/>
            <person name="Blankenship R."/>
            <person name="Cho S.H."/>
            <person name="Dutcher S."/>
            <person name="Estelle M."/>
            <person name="Fawcett J.A."/>
            <person name="Gundlach H."/>
            <person name="Hanada K."/>
            <person name="Heyl A."/>
            <person name="Hicks K.A."/>
            <person name="Hugh J."/>
            <person name="Lohr M."/>
            <person name="Mayer K."/>
            <person name="Melkozernov A."/>
            <person name="Murata T."/>
            <person name="Nelson D."/>
            <person name="Pils B."/>
            <person name="Prigge M."/>
            <person name="Reiss B."/>
            <person name="Renner T."/>
            <person name="Rombauts S."/>
            <person name="Rushton P."/>
            <person name="Sanderfoot A."/>
            <person name="Schween G."/>
            <person name="Shiu S.-H."/>
            <person name="Stueber K."/>
            <person name="Theodoulou F.L."/>
            <person name="Tu H."/>
            <person name="Van de Peer Y."/>
            <person name="Verrier P.J."/>
            <person name="Waters E."/>
            <person name="Wood A."/>
            <person name="Yang L."/>
            <person name="Cove D."/>
            <person name="Cuming A."/>
            <person name="Hasebe M."/>
            <person name="Lucas S."/>
            <person name="Mishler D.B."/>
            <person name="Reski R."/>
            <person name="Grigoriev I."/>
            <person name="Quatrano R.S."/>
            <person name="Boore J.L."/>
        </authorList>
    </citation>
    <scope>NUCLEOTIDE SEQUENCE [LARGE SCALE GENOMIC DNA]</scope>
    <source>
        <strain evidence="3 4">cv. Gransden 2004</strain>
    </source>
</reference>
<dbReference type="PANTHER" id="PTHR21713">
    <property type="entry name" value="NASCENT POLYPEPTIDE ASSOCIATED COMPLEX ALPHA SUBUNIT-RELATED"/>
    <property type="match status" value="1"/>
</dbReference>
<dbReference type="Gene3D" id="2.20.70.30">
    <property type="entry name" value="Nascent polypeptide-associated complex domain"/>
    <property type="match status" value="1"/>
</dbReference>
<dbReference type="Proteomes" id="UP000006727">
    <property type="component" value="Chromosome 8"/>
</dbReference>
<sequence>MFKKLAFDAYIIFGEGKIEDMSSQLQSRAAGQCEVPEMTKAEEEEDEDEMGLEWRGH</sequence>
<feature type="region of interest" description="Disordered" evidence="1">
    <location>
        <begin position="28"/>
        <end position="57"/>
    </location>
</feature>
<dbReference type="InParanoid" id="A0A2K1K801"/>
<dbReference type="EMBL" id="ABEU02000008">
    <property type="protein sequence ID" value="PNR49901.1"/>
    <property type="molecule type" value="Genomic_DNA"/>
</dbReference>
<organism evidence="2">
    <name type="scientific">Physcomitrium patens</name>
    <name type="common">Spreading-leaved earth moss</name>
    <name type="synonym">Physcomitrella patens</name>
    <dbReference type="NCBI Taxonomy" id="3218"/>
    <lineage>
        <taxon>Eukaryota</taxon>
        <taxon>Viridiplantae</taxon>
        <taxon>Streptophyta</taxon>
        <taxon>Embryophyta</taxon>
        <taxon>Bryophyta</taxon>
        <taxon>Bryophytina</taxon>
        <taxon>Bryopsida</taxon>
        <taxon>Funariidae</taxon>
        <taxon>Funariales</taxon>
        <taxon>Funariaceae</taxon>
        <taxon>Physcomitrium</taxon>
    </lineage>
</organism>
<name>A0A2K1K801_PHYPA</name>
<dbReference type="PaxDb" id="3218-PP1S122_99V6.1"/>
<keyword evidence="4" id="KW-1185">Reference proteome</keyword>
<dbReference type="STRING" id="3218.A0A2K1K801"/>
<dbReference type="AlphaFoldDB" id="A0A2K1K801"/>
<evidence type="ECO:0000256" key="1">
    <source>
        <dbReference type="SAM" id="MobiDB-lite"/>
    </source>
</evidence>
<reference evidence="3" key="3">
    <citation type="submission" date="2020-12" db="UniProtKB">
        <authorList>
            <consortium name="EnsemblPlants"/>
        </authorList>
    </citation>
    <scope>IDENTIFICATION</scope>
</reference>
<dbReference type="EnsemblPlants" id="Pp3c8_19200V3.1">
    <property type="protein sequence ID" value="PAC:32963427.CDS.1"/>
    <property type="gene ID" value="Pp3c8_19200"/>
</dbReference>
<proteinExistence type="predicted"/>
<feature type="compositionally biased region" description="Acidic residues" evidence="1">
    <location>
        <begin position="42"/>
        <end position="51"/>
    </location>
</feature>
<protein>
    <submittedName>
        <fullName evidence="2 3">Uncharacterized protein</fullName>
    </submittedName>
</protein>
<accession>A0A2K1K801</accession>
<dbReference type="InterPro" id="IPR016641">
    <property type="entry name" value="EGD2/NACA0like"/>
</dbReference>
<dbReference type="Gramene" id="Pp3c8_19200V3.1">
    <property type="protein sequence ID" value="PAC:32963427.CDS.1"/>
    <property type="gene ID" value="Pp3c8_19200"/>
</dbReference>
<dbReference type="InterPro" id="IPR038187">
    <property type="entry name" value="NAC_A/B_dom_sf"/>
</dbReference>